<organism evidence="1 2">
    <name type="scientific">Thelephora ganbajun</name>
    <name type="common">Ganba fungus</name>
    <dbReference type="NCBI Taxonomy" id="370292"/>
    <lineage>
        <taxon>Eukaryota</taxon>
        <taxon>Fungi</taxon>
        <taxon>Dikarya</taxon>
        <taxon>Basidiomycota</taxon>
        <taxon>Agaricomycotina</taxon>
        <taxon>Agaricomycetes</taxon>
        <taxon>Thelephorales</taxon>
        <taxon>Thelephoraceae</taxon>
        <taxon>Thelephora</taxon>
    </lineage>
</organism>
<proteinExistence type="predicted"/>
<feature type="non-terminal residue" evidence="1">
    <location>
        <position position="211"/>
    </location>
</feature>
<sequence length="211" mass="23747">MHRFTSKEIEDCIKYEVCLRAIERGLFAKNDLCPPPSRWFNYLDRTNHRDPNFRNHPINPIYQSPTSETVSMPSGALETIIRAIGRQTRAPPPRPQVVTRYVRIPPPPIPINHGRGGFRGRGRGRRPEGNRRGRRSGRDDNGGPSSNNPAPVTNNPVPVDNTPIPGPSNDIANVDLDFLSEFANSDLATNADQENFFSTPRTPRFMHLCFP</sequence>
<reference evidence="1" key="1">
    <citation type="submission" date="2019-10" db="EMBL/GenBank/DDBJ databases">
        <authorList>
            <consortium name="DOE Joint Genome Institute"/>
            <person name="Kuo A."/>
            <person name="Miyauchi S."/>
            <person name="Kiss E."/>
            <person name="Drula E."/>
            <person name="Kohler A."/>
            <person name="Sanchez-Garcia M."/>
            <person name="Andreopoulos B."/>
            <person name="Barry K.W."/>
            <person name="Bonito G."/>
            <person name="Buee M."/>
            <person name="Carver A."/>
            <person name="Chen C."/>
            <person name="Cichocki N."/>
            <person name="Clum A."/>
            <person name="Culley D."/>
            <person name="Crous P.W."/>
            <person name="Fauchery L."/>
            <person name="Girlanda M."/>
            <person name="Hayes R."/>
            <person name="Keri Z."/>
            <person name="Labutti K."/>
            <person name="Lipzen A."/>
            <person name="Lombard V."/>
            <person name="Magnuson J."/>
            <person name="Maillard F."/>
            <person name="Morin E."/>
            <person name="Murat C."/>
            <person name="Nolan M."/>
            <person name="Ohm R."/>
            <person name="Pangilinan J."/>
            <person name="Pereira M."/>
            <person name="Perotto S."/>
            <person name="Peter M."/>
            <person name="Riley R."/>
            <person name="Sitrit Y."/>
            <person name="Stielow B."/>
            <person name="Szollosi G."/>
            <person name="Zifcakova L."/>
            <person name="Stursova M."/>
            <person name="Spatafora J.W."/>
            <person name="Tedersoo L."/>
            <person name="Vaario L.-M."/>
            <person name="Yamada A."/>
            <person name="Yan M."/>
            <person name="Wang P."/>
            <person name="Xu J."/>
            <person name="Bruns T."/>
            <person name="Baldrian P."/>
            <person name="Vilgalys R."/>
            <person name="Henrissat B."/>
            <person name="Grigoriev I.V."/>
            <person name="Hibbett D."/>
            <person name="Nagy L.G."/>
            <person name="Martin F.M."/>
        </authorList>
    </citation>
    <scope>NUCLEOTIDE SEQUENCE</scope>
    <source>
        <strain evidence="1">P2</strain>
    </source>
</reference>
<accession>A0ACB6YY31</accession>
<protein>
    <submittedName>
        <fullName evidence="1">Uncharacterized protein</fullName>
    </submittedName>
</protein>
<evidence type="ECO:0000313" key="2">
    <source>
        <dbReference type="Proteomes" id="UP000886501"/>
    </source>
</evidence>
<reference evidence="1" key="2">
    <citation type="journal article" date="2020" name="Nat. Commun.">
        <title>Large-scale genome sequencing of mycorrhizal fungi provides insights into the early evolution of symbiotic traits.</title>
        <authorList>
            <person name="Miyauchi S."/>
            <person name="Kiss E."/>
            <person name="Kuo A."/>
            <person name="Drula E."/>
            <person name="Kohler A."/>
            <person name="Sanchez-Garcia M."/>
            <person name="Morin E."/>
            <person name="Andreopoulos B."/>
            <person name="Barry K.W."/>
            <person name="Bonito G."/>
            <person name="Buee M."/>
            <person name="Carver A."/>
            <person name="Chen C."/>
            <person name="Cichocki N."/>
            <person name="Clum A."/>
            <person name="Culley D."/>
            <person name="Crous P.W."/>
            <person name="Fauchery L."/>
            <person name="Girlanda M."/>
            <person name="Hayes R.D."/>
            <person name="Keri Z."/>
            <person name="LaButti K."/>
            <person name="Lipzen A."/>
            <person name="Lombard V."/>
            <person name="Magnuson J."/>
            <person name="Maillard F."/>
            <person name="Murat C."/>
            <person name="Nolan M."/>
            <person name="Ohm R.A."/>
            <person name="Pangilinan J."/>
            <person name="Pereira M.F."/>
            <person name="Perotto S."/>
            <person name="Peter M."/>
            <person name="Pfister S."/>
            <person name="Riley R."/>
            <person name="Sitrit Y."/>
            <person name="Stielow J.B."/>
            <person name="Szollosi G."/>
            <person name="Zifcakova L."/>
            <person name="Stursova M."/>
            <person name="Spatafora J.W."/>
            <person name="Tedersoo L."/>
            <person name="Vaario L.M."/>
            <person name="Yamada A."/>
            <person name="Yan M."/>
            <person name="Wang P."/>
            <person name="Xu J."/>
            <person name="Bruns T."/>
            <person name="Baldrian P."/>
            <person name="Vilgalys R."/>
            <person name="Dunand C."/>
            <person name="Henrissat B."/>
            <person name="Grigoriev I.V."/>
            <person name="Hibbett D."/>
            <person name="Nagy L.G."/>
            <person name="Martin F.M."/>
        </authorList>
    </citation>
    <scope>NUCLEOTIDE SEQUENCE</scope>
    <source>
        <strain evidence="1">P2</strain>
    </source>
</reference>
<evidence type="ECO:0000313" key="1">
    <source>
        <dbReference type="EMBL" id="KAF9642093.1"/>
    </source>
</evidence>
<dbReference type="Proteomes" id="UP000886501">
    <property type="component" value="Unassembled WGS sequence"/>
</dbReference>
<comment type="caution">
    <text evidence="1">The sequence shown here is derived from an EMBL/GenBank/DDBJ whole genome shotgun (WGS) entry which is preliminary data.</text>
</comment>
<name>A0ACB6YY31_THEGA</name>
<keyword evidence="2" id="KW-1185">Reference proteome</keyword>
<dbReference type="EMBL" id="MU118703">
    <property type="protein sequence ID" value="KAF9642093.1"/>
    <property type="molecule type" value="Genomic_DNA"/>
</dbReference>
<gene>
    <name evidence="1" type="ORF">BDM02DRAFT_3264580</name>
</gene>